<name>A0ABW4SAT2_9RHOB</name>
<evidence type="ECO:0000313" key="1">
    <source>
        <dbReference type="EMBL" id="MFD1914228.1"/>
    </source>
</evidence>
<sequence>MKAFIAAIVVAVAVAAGAAYVLDNRFQMTSPEAFTTEGARPNSPGGNLVQF</sequence>
<protein>
    <submittedName>
        <fullName evidence="1">Uncharacterized protein</fullName>
    </submittedName>
</protein>
<evidence type="ECO:0000313" key="2">
    <source>
        <dbReference type="Proteomes" id="UP001597353"/>
    </source>
</evidence>
<dbReference type="RefSeq" id="WP_390265398.1">
    <property type="nucleotide sequence ID" value="NZ_JBHUGH010000036.1"/>
</dbReference>
<comment type="caution">
    <text evidence="1">The sequence shown here is derived from an EMBL/GenBank/DDBJ whole genome shotgun (WGS) entry which is preliminary data.</text>
</comment>
<organism evidence="1 2">
    <name type="scientific">Halodurantibacterium flavum</name>
    <dbReference type="NCBI Taxonomy" id="1382802"/>
    <lineage>
        <taxon>Bacteria</taxon>
        <taxon>Pseudomonadati</taxon>
        <taxon>Pseudomonadota</taxon>
        <taxon>Alphaproteobacteria</taxon>
        <taxon>Rhodobacterales</taxon>
        <taxon>Paracoccaceae</taxon>
        <taxon>Halodurantibacterium</taxon>
    </lineage>
</organism>
<reference evidence="2" key="1">
    <citation type="journal article" date="2019" name="Int. J. Syst. Evol. Microbiol.">
        <title>The Global Catalogue of Microorganisms (GCM) 10K type strain sequencing project: providing services to taxonomists for standard genome sequencing and annotation.</title>
        <authorList>
            <consortium name="The Broad Institute Genomics Platform"/>
            <consortium name="The Broad Institute Genome Sequencing Center for Infectious Disease"/>
            <person name="Wu L."/>
            <person name="Ma J."/>
        </authorList>
    </citation>
    <scope>NUCLEOTIDE SEQUENCE [LARGE SCALE GENOMIC DNA]</scope>
    <source>
        <strain evidence="2">CGMCC 4.7242</strain>
    </source>
</reference>
<proteinExistence type="predicted"/>
<dbReference type="EMBL" id="JBHUGH010000036">
    <property type="protein sequence ID" value="MFD1914228.1"/>
    <property type="molecule type" value="Genomic_DNA"/>
</dbReference>
<gene>
    <name evidence="1" type="ORF">ACFSGJ_18655</name>
</gene>
<dbReference type="Proteomes" id="UP001597353">
    <property type="component" value="Unassembled WGS sequence"/>
</dbReference>
<keyword evidence="2" id="KW-1185">Reference proteome</keyword>
<accession>A0ABW4SAT2</accession>